<accession>A0ABD2VSQ6</accession>
<name>A0ABD2VSQ6_9HYME</name>
<reference evidence="1 2" key="1">
    <citation type="journal article" date="2024" name="bioRxiv">
        <title>A reference genome for Trichogramma kaykai: A tiny desert-dwelling parasitoid wasp with competing sex-ratio distorters.</title>
        <authorList>
            <person name="Culotta J."/>
            <person name="Lindsey A.R."/>
        </authorList>
    </citation>
    <scope>NUCLEOTIDE SEQUENCE [LARGE SCALE GENOMIC DNA]</scope>
    <source>
        <strain evidence="1 2">KSX58</strain>
    </source>
</reference>
<comment type="caution">
    <text evidence="1">The sequence shown here is derived from an EMBL/GenBank/DDBJ whole genome shotgun (WGS) entry which is preliminary data.</text>
</comment>
<dbReference type="Proteomes" id="UP001627154">
    <property type="component" value="Unassembled WGS sequence"/>
</dbReference>
<proteinExistence type="predicted"/>
<keyword evidence="2" id="KW-1185">Reference proteome</keyword>
<organism evidence="1 2">
    <name type="scientific">Trichogramma kaykai</name>
    <dbReference type="NCBI Taxonomy" id="54128"/>
    <lineage>
        <taxon>Eukaryota</taxon>
        <taxon>Metazoa</taxon>
        <taxon>Ecdysozoa</taxon>
        <taxon>Arthropoda</taxon>
        <taxon>Hexapoda</taxon>
        <taxon>Insecta</taxon>
        <taxon>Pterygota</taxon>
        <taxon>Neoptera</taxon>
        <taxon>Endopterygota</taxon>
        <taxon>Hymenoptera</taxon>
        <taxon>Apocrita</taxon>
        <taxon>Proctotrupomorpha</taxon>
        <taxon>Chalcidoidea</taxon>
        <taxon>Trichogrammatidae</taxon>
        <taxon>Trichogramma</taxon>
    </lineage>
</organism>
<evidence type="ECO:0000313" key="2">
    <source>
        <dbReference type="Proteomes" id="UP001627154"/>
    </source>
</evidence>
<sequence length="83" mass="9176">MPTILSRYSGVRIRRSAALMLFHRAELNAFFTSRVTTAQYFLVPRFHLLPAMASRAVAMTFSMALIAPSGSRTGDLRGLQGSQ</sequence>
<protein>
    <submittedName>
        <fullName evidence="1">Uncharacterized protein</fullName>
    </submittedName>
</protein>
<dbReference type="EMBL" id="JBJJXI010000183">
    <property type="protein sequence ID" value="KAL3383695.1"/>
    <property type="molecule type" value="Genomic_DNA"/>
</dbReference>
<gene>
    <name evidence="1" type="ORF">TKK_020457</name>
</gene>
<dbReference type="AlphaFoldDB" id="A0ABD2VSQ6"/>
<evidence type="ECO:0000313" key="1">
    <source>
        <dbReference type="EMBL" id="KAL3383695.1"/>
    </source>
</evidence>